<proteinExistence type="predicted"/>
<evidence type="ECO:0000256" key="1">
    <source>
        <dbReference type="SAM" id="MobiDB-lite"/>
    </source>
</evidence>
<evidence type="ECO:0000313" key="2">
    <source>
        <dbReference type="EnsemblPlants" id="QL05p013860:mrna:CDS:1"/>
    </source>
</evidence>
<dbReference type="GO" id="GO:0016705">
    <property type="term" value="F:oxidoreductase activity, acting on paired donors, with incorporation or reduction of molecular oxygen"/>
    <property type="evidence" value="ECO:0007669"/>
    <property type="project" value="InterPro"/>
</dbReference>
<dbReference type="EnsemblPlants" id="QL05p013860:mrna">
    <property type="protein sequence ID" value="QL05p013860:mrna:CDS:1"/>
    <property type="gene ID" value="QL05p013860"/>
</dbReference>
<sequence length="167" mass="18642">MASTSLAFPSLQPKFQSSRKSSKPSTRRFIVRPITASVSEKPTVSPPPATVVAQPEPTKLPIKKIPGNYGLPFVGPIRDRFDYFYNQGRDEYFKSRAQKYQSTVFRANMPPGPLIASSPNVVVLLDGKSFPVLFDVTKVEKKDLFTSTFMPSTELTGRYIVLSYQNS</sequence>
<evidence type="ECO:0000313" key="3">
    <source>
        <dbReference type="Proteomes" id="UP000594261"/>
    </source>
</evidence>
<accession>A0A7N2LL53</accession>
<dbReference type="SUPFAM" id="SSF48264">
    <property type="entry name" value="Cytochrome P450"/>
    <property type="match status" value="1"/>
</dbReference>
<name>A0A7N2LL53_QUELO</name>
<protein>
    <submittedName>
        <fullName evidence="2">Uncharacterized protein</fullName>
    </submittedName>
</protein>
<reference evidence="2 3" key="1">
    <citation type="journal article" date="2016" name="G3 (Bethesda)">
        <title>First Draft Assembly and Annotation of the Genome of a California Endemic Oak Quercus lobata Nee (Fagaceae).</title>
        <authorList>
            <person name="Sork V.L."/>
            <person name="Fitz-Gibbon S.T."/>
            <person name="Puiu D."/>
            <person name="Crepeau M."/>
            <person name="Gugger P.F."/>
            <person name="Sherman R."/>
            <person name="Stevens K."/>
            <person name="Langley C.H."/>
            <person name="Pellegrini M."/>
            <person name="Salzberg S.L."/>
        </authorList>
    </citation>
    <scope>NUCLEOTIDE SEQUENCE [LARGE SCALE GENOMIC DNA]</scope>
    <source>
        <strain evidence="2 3">cv. SW786</strain>
    </source>
</reference>
<dbReference type="Gene3D" id="1.10.630.10">
    <property type="entry name" value="Cytochrome P450"/>
    <property type="match status" value="1"/>
</dbReference>
<dbReference type="EMBL" id="LRBV02000005">
    <property type="status" value="NOT_ANNOTATED_CDS"/>
    <property type="molecule type" value="Genomic_DNA"/>
</dbReference>
<dbReference type="GO" id="GO:0020037">
    <property type="term" value="F:heme binding"/>
    <property type="evidence" value="ECO:0007669"/>
    <property type="project" value="InterPro"/>
</dbReference>
<dbReference type="GO" id="GO:0004497">
    <property type="term" value="F:monooxygenase activity"/>
    <property type="evidence" value="ECO:0007669"/>
    <property type="project" value="InterPro"/>
</dbReference>
<dbReference type="InParanoid" id="A0A7N2LL53"/>
<dbReference type="GO" id="GO:0005506">
    <property type="term" value="F:iron ion binding"/>
    <property type="evidence" value="ECO:0007669"/>
    <property type="project" value="InterPro"/>
</dbReference>
<keyword evidence="3" id="KW-1185">Reference proteome</keyword>
<dbReference type="Gramene" id="QL05p013860:mrna">
    <property type="protein sequence ID" value="QL05p013860:mrna:CDS:1"/>
    <property type="gene ID" value="QL05p013860"/>
</dbReference>
<reference evidence="2" key="2">
    <citation type="submission" date="2021-01" db="UniProtKB">
        <authorList>
            <consortium name="EnsemblPlants"/>
        </authorList>
    </citation>
    <scope>IDENTIFICATION</scope>
</reference>
<feature type="region of interest" description="Disordered" evidence="1">
    <location>
        <begin position="1"/>
        <end position="28"/>
    </location>
</feature>
<dbReference type="InterPro" id="IPR036396">
    <property type="entry name" value="Cyt_P450_sf"/>
</dbReference>
<dbReference type="AlphaFoldDB" id="A0A7N2LL53"/>
<organism evidence="2 3">
    <name type="scientific">Quercus lobata</name>
    <name type="common">Valley oak</name>
    <dbReference type="NCBI Taxonomy" id="97700"/>
    <lineage>
        <taxon>Eukaryota</taxon>
        <taxon>Viridiplantae</taxon>
        <taxon>Streptophyta</taxon>
        <taxon>Embryophyta</taxon>
        <taxon>Tracheophyta</taxon>
        <taxon>Spermatophyta</taxon>
        <taxon>Magnoliopsida</taxon>
        <taxon>eudicotyledons</taxon>
        <taxon>Gunneridae</taxon>
        <taxon>Pentapetalae</taxon>
        <taxon>rosids</taxon>
        <taxon>fabids</taxon>
        <taxon>Fagales</taxon>
        <taxon>Fagaceae</taxon>
        <taxon>Quercus</taxon>
    </lineage>
</organism>
<dbReference type="OMA" id="RDEFCKS"/>
<dbReference type="Proteomes" id="UP000594261">
    <property type="component" value="Chromosome 5"/>
</dbReference>